<dbReference type="Proteomes" id="UP000245577">
    <property type="component" value="Unassembled WGS sequence"/>
</dbReference>
<dbReference type="InterPro" id="IPR024935">
    <property type="entry name" value="Rubredoxin_dom"/>
</dbReference>
<evidence type="ECO:0000256" key="4">
    <source>
        <dbReference type="ARBA" id="ARBA00022723"/>
    </source>
</evidence>
<feature type="binding site" evidence="8">
    <location>
        <position position="39"/>
    </location>
    <ligand>
        <name>Fe cation</name>
        <dbReference type="ChEBI" id="CHEBI:24875"/>
    </ligand>
</feature>
<dbReference type="GO" id="GO:0043448">
    <property type="term" value="P:alkane catabolic process"/>
    <property type="evidence" value="ECO:0007669"/>
    <property type="project" value="TreeGrafter"/>
</dbReference>
<comment type="function">
    <text evidence="1 7">Rubredoxin is a small nonheme, iron protein lacking acid-labile sulfide. Its single Fe, chelated to 4 Cys, functions as an electron acceptor and may also stabilize the conformation of the molecule.</text>
</comment>
<dbReference type="PANTHER" id="PTHR47627:SF1">
    <property type="entry name" value="RUBREDOXIN-1-RELATED"/>
    <property type="match status" value="1"/>
</dbReference>
<dbReference type="GO" id="GO:0005506">
    <property type="term" value="F:iron ion binding"/>
    <property type="evidence" value="ECO:0007669"/>
    <property type="project" value="InterPro"/>
</dbReference>
<protein>
    <recommendedName>
        <fullName evidence="7">Rubredoxin</fullName>
    </recommendedName>
</protein>
<keyword evidence="6 7" id="KW-0408">Iron</keyword>
<dbReference type="OrthoDB" id="371635at2157"/>
<reference evidence="10 11" key="1">
    <citation type="submission" date="2017-03" db="EMBL/GenBank/DDBJ databases">
        <title>Genome sequence of Methanobrevibacter wosei.</title>
        <authorList>
            <person name="Poehlein A."/>
            <person name="Seedorf H."/>
            <person name="Daniel R."/>
        </authorList>
    </citation>
    <scope>NUCLEOTIDE SEQUENCE [LARGE SCALE GENOMIC DNA]</scope>
    <source>
        <strain evidence="10 11">DSM 11979</strain>
    </source>
</reference>
<comment type="similarity">
    <text evidence="2 7">Belongs to the rubredoxin family.</text>
</comment>
<evidence type="ECO:0000256" key="6">
    <source>
        <dbReference type="ARBA" id="ARBA00023004"/>
    </source>
</evidence>
<gene>
    <name evidence="10" type="primary">rubA1</name>
    <name evidence="10" type="ORF">MBBWO_10530</name>
</gene>
<feature type="binding site" evidence="8">
    <location>
        <position position="6"/>
    </location>
    <ligand>
        <name>Fe cation</name>
        <dbReference type="ChEBI" id="CHEBI:24875"/>
    </ligand>
</feature>
<evidence type="ECO:0000256" key="1">
    <source>
        <dbReference type="ARBA" id="ARBA00002360"/>
    </source>
</evidence>
<evidence type="ECO:0000313" key="11">
    <source>
        <dbReference type="Proteomes" id="UP000245577"/>
    </source>
</evidence>
<dbReference type="Pfam" id="PF00301">
    <property type="entry name" value="Rubredoxin"/>
    <property type="match status" value="1"/>
</dbReference>
<evidence type="ECO:0000256" key="5">
    <source>
        <dbReference type="ARBA" id="ARBA00022982"/>
    </source>
</evidence>
<dbReference type="InterPro" id="IPR024922">
    <property type="entry name" value="Rubredoxin"/>
</dbReference>
<proteinExistence type="inferred from homology"/>
<feature type="domain" description="Rubredoxin-like" evidence="9">
    <location>
        <begin position="1"/>
        <end position="52"/>
    </location>
</feature>
<dbReference type="InterPro" id="IPR024934">
    <property type="entry name" value="Rubredoxin-like_dom"/>
</dbReference>
<dbReference type="FunFam" id="2.20.28.10:FF:000001">
    <property type="entry name" value="Rubredoxin"/>
    <property type="match status" value="1"/>
</dbReference>
<accession>A0A2U1S821</accession>
<dbReference type="SUPFAM" id="SSF57802">
    <property type="entry name" value="Rubredoxin-like"/>
    <property type="match status" value="1"/>
</dbReference>
<dbReference type="PRINTS" id="PR00163">
    <property type="entry name" value="RUBREDOXIN"/>
</dbReference>
<sequence length="52" mass="5782">MSKWKCKICGFVYDEDKGLPDKGIEPGTSFDSLPDDFKCPACGAGKFMFKEI</sequence>
<evidence type="ECO:0000259" key="9">
    <source>
        <dbReference type="PROSITE" id="PS50903"/>
    </source>
</evidence>
<comment type="cofactor">
    <cofactor evidence="7 8">
        <name>Fe(3+)</name>
        <dbReference type="ChEBI" id="CHEBI:29034"/>
    </cofactor>
    <text evidence="7 8">Binds 1 Fe(3+) ion per subunit.</text>
</comment>
<evidence type="ECO:0000256" key="3">
    <source>
        <dbReference type="ARBA" id="ARBA00022448"/>
    </source>
</evidence>
<dbReference type="RefSeq" id="WP_116669831.1">
    <property type="nucleotide sequence ID" value="NZ_CALIUN010000004.1"/>
</dbReference>
<dbReference type="PROSITE" id="PS50903">
    <property type="entry name" value="RUBREDOXIN_LIKE"/>
    <property type="match status" value="1"/>
</dbReference>
<organism evidence="10 11">
    <name type="scientific">Methanobrevibacter woesei</name>
    <dbReference type="NCBI Taxonomy" id="190976"/>
    <lineage>
        <taxon>Archaea</taxon>
        <taxon>Methanobacteriati</taxon>
        <taxon>Methanobacteriota</taxon>
        <taxon>Methanomada group</taxon>
        <taxon>Methanobacteria</taxon>
        <taxon>Methanobacteriales</taxon>
        <taxon>Methanobacteriaceae</taxon>
        <taxon>Methanobrevibacter</taxon>
    </lineage>
</organism>
<evidence type="ECO:0000256" key="7">
    <source>
        <dbReference type="PIRNR" id="PIRNR000071"/>
    </source>
</evidence>
<name>A0A2U1S821_9EURY</name>
<keyword evidence="11" id="KW-1185">Reference proteome</keyword>
<dbReference type="GO" id="GO:0009055">
    <property type="term" value="F:electron transfer activity"/>
    <property type="evidence" value="ECO:0007669"/>
    <property type="project" value="InterPro"/>
</dbReference>
<dbReference type="Gene3D" id="2.20.28.10">
    <property type="match status" value="1"/>
</dbReference>
<feature type="binding site" evidence="8">
    <location>
        <position position="42"/>
    </location>
    <ligand>
        <name>Fe cation</name>
        <dbReference type="ChEBI" id="CHEBI:24875"/>
    </ligand>
</feature>
<evidence type="ECO:0000256" key="2">
    <source>
        <dbReference type="ARBA" id="ARBA00005337"/>
    </source>
</evidence>
<keyword evidence="5 7" id="KW-0249">Electron transport</keyword>
<dbReference type="CDD" id="cd00730">
    <property type="entry name" value="rubredoxin"/>
    <property type="match status" value="1"/>
</dbReference>
<feature type="binding site" evidence="8">
    <location>
        <position position="9"/>
    </location>
    <ligand>
        <name>Fe cation</name>
        <dbReference type="ChEBI" id="CHEBI:24875"/>
    </ligand>
</feature>
<evidence type="ECO:0000313" key="10">
    <source>
        <dbReference type="EMBL" id="PWB86199.1"/>
    </source>
</evidence>
<dbReference type="PANTHER" id="PTHR47627">
    <property type="entry name" value="RUBREDOXIN"/>
    <property type="match status" value="1"/>
</dbReference>
<evidence type="ECO:0000256" key="8">
    <source>
        <dbReference type="PIRSR" id="PIRSR000071-1"/>
    </source>
</evidence>
<dbReference type="AlphaFoldDB" id="A0A2U1S821"/>
<keyword evidence="4 7" id="KW-0479">Metal-binding</keyword>
<comment type="caution">
    <text evidence="10">The sequence shown here is derived from an EMBL/GenBank/DDBJ whole genome shotgun (WGS) entry which is preliminary data.</text>
</comment>
<dbReference type="PIRSF" id="PIRSF000071">
    <property type="entry name" value="Rubredoxin"/>
    <property type="match status" value="1"/>
</dbReference>
<dbReference type="InterPro" id="IPR050526">
    <property type="entry name" value="Rubredoxin_ET"/>
</dbReference>
<keyword evidence="3 7" id="KW-0813">Transport</keyword>
<dbReference type="EMBL" id="MZGU01000004">
    <property type="protein sequence ID" value="PWB86199.1"/>
    <property type="molecule type" value="Genomic_DNA"/>
</dbReference>